<dbReference type="InterPro" id="IPR041916">
    <property type="entry name" value="Anti_sigma_zinc_sf"/>
</dbReference>
<proteinExistence type="predicted"/>
<accession>A0A7M1SRH3</accession>
<evidence type="ECO:0000313" key="6">
    <source>
        <dbReference type="Proteomes" id="UP000593758"/>
    </source>
</evidence>
<keyword evidence="4" id="KW-1133">Transmembrane helix</keyword>
<dbReference type="AlphaFoldDB" id="A0A7M1SRH3"/>
<keyword evidence="4" id="KW-0472">Membrane</keyword>
<dbReference type="EMBL" id="CP063169">
    <property type="protein sequence ID" value="QOR70179.1"/>
    <property type="molecule type" value="Genomic_DNA"/>
</dbReference>
<evidence type="ECO:0000256" key="3">
    <source>
        <dbReference type="SAM" id="MobiDB-lite"/>
    </source>
</evidence>
<protein>
    <recommendedName>
        <fullName evidence="7">Zinc-finger domain-containing protein</fullName>
    </recommendedName>
</protein>
<keyword evidence="6" id="KW-1185">Reference proteome</keyword>
<keyword evidence="2" id="KW-0804">Transcription</keyword>
<reference evidence="5 6" key="1">
    <citation type="submission" date="2020-10" db="EMBL/GenBank/DDBJ databases">
        <title>Haloactinobacterium sp. RN3S43, a bacterium isolated from saline soil.</title>
        <authorList>
            <person name="Sun J.-Q."/>
        </authorList>
    </citation>
    <scope>NUCLEOTIDE SEQUENCE [LARGE SCALE GENOMIC DNA]</scope>
    <source>
        <strain evidence="5 6">RN3S43</strain>
    </source>
</reference>
<evidence type="ECO:0000313" key="5">
    <source>
        <dbReference type="EMBL" id="QOR70179.1"/>
    </source>
</evidence>
<organism evidence="5 6">
    <name type="scientific">Ruania alkalisoli</name>
    <dbReference type="NCBI Taxonomy" id="2779775"/>
    <lineage>
        <taxon>Bacteria</taxon>
        <taxon>Bacillati</taxon>
        <taxon>Actinomycetota</taxon>
        <taxon>Actinomycetes</taxon>
        <taxon>Micrococcales</taxon>
        <taxon>Ruaniaceae</taxon>
        <taxon>Ruania</taxon>
    </lineage>
</organism>
<evidence type="ECO:0000256" key="1">
    <source>
        <dbReference type="ARBA" id="ARBA00023015"/>
    </source>
</evidence>
<evidence type="ECO:0008006" key="7">
    <source>
        <dbReference type="Google" id="ProtNLM"/>
    </source>
</evidence>
<feature type="compositionally biased region" description="Basic and acidic residues" evidence="3">
    <location>
        <begin position="7"/>
        <end position="16"/>
    </location>
</feature>
<feature type="transmembrane region" description="Helical" evidence="4">
    <location>
        <begin position="162"/>
        <end position="184"/>
    </location>
</feature>
<sequence>MNPDGGPRPEDDRHPDPGASDGPGDRELPGRPGHTGGHPSGNRPSAGGSSGGGPSDSHAPGDWHPDEDQLLEVALDHADSDLRARVSAHLPHCGVCRREYDEHADVIEQLLPAVPRHSASPDFEARVLARLRDEPAVTEPEPGEVTTADGDRIARGWGRRRALLAVAAAWLLGLVLGGAVVQLLDQEASPAVAAASAPLMTSDGDRIGQVARSDSSEGPMLVIEVAQGPPGMVYTCMVEYADGSTAEIGQWSVQADGPNRWIVADDGVMAVELVGESGYVWSSAHF</sequence>
<evidence type="ECO:0000256" key="2">
    <source>
        <dbReference type="ARBA" id="ARBA00023163"/>
    </source>
</evidence>
<keyword evidence="1" id="KW-0805">Transcription regulation</keyword>
<dbReference type="RefSeq" id="WP_193496869.1">
    <property type="nucleotide sequence ID" value="NZ_CP063169.1"/>
</dbReference>
<dbReference type="Gene3D" id="1.10.10.1320">
    <property type="entry name" value="Anti-sigma factor, zinc-finger domain"/>
    <property type="match status" value="1"/>
</dbReference>
<feature type="region of interest" description="Disordered" evidence="3">
    <location>
        <begin position="1"/>
        <end position="65"/>
    </location>
</feature>
<dbReference type="Proteomes" id="UP000593758">
    <property type="component" value="Chromosome"/>
</dbReference>
<dbReference type="KEGG" id="halt:IM660_16425"/>
<evidence type="ECO:0000256" key="4">
    <source>
        <dbReference type="SAM" id="Phobius"/>
    </source>
</evidence>
<gene>
    <name evidence="5" type="ORF">IM660_16425</name>
</gene>
<keyword evidence="4" id="KW-0812">Transmembrane</keyword>
<name>A0A7M1SRH3_9MICO</name>